<dbReference type="NCBIfam" id="NF035944">
    <property type="entry name" value="PEPxxWA-CTERM"/>
    <property type="match status" value="1"/>
</dbReference>
<feature type="transmembrane region" description="Helical" evidence="2">
    <location>
        <begin position="338"/>
        <end position="355"/>
    </location>
</feature>
<dbReference type="AlphaFoldDB" id="A0A2A4FTR9"/>
<keyword evidence="2" id="KW-1133">Transmembrane helix</keyword>
<dbReference type="InterPro" id="IPR013424">
    <property type="entry name" value="Ice-binding_C"/>
</dbReference>
<dbReference type="EMBL" id="NWUF01000014">
    <property type="protein sequence ID" value="PCE41577.1"/>
    <property type="molecule type" value="Genomic_DNA"/>
</dbReference>
<gene>
    <name evidence="4" type="ORF">COO09_14465</name>
</gene>
<protein>
    <submittedName>
        <fullName evidence="4">PEP-CTERM sorting domain-containing protein</fullName>
    </submittedName>
</protein>
<dbReference type="KEGG" id="rdi:CMV14_05360"/>
<keyword evidence="5" id="KW-1185">Reference proteome</keyword>
<evidence type="ECO:0000259" key="3">
    <source>
        <dbReference type="Pfam" id="PF07589"/>
    </source>
</evidence>
<evidence type="ECO:0000256" key="2">
    <source>
        <dbReference type="SAM" id="Phobius"/>
    </source>
</evidence>
<dbReference type="Pfam" id="PF07589">
    <property type="entry name" value="PEP-CTERM"/>
    <property type="match status" value="1"/>
</dbReference>
<feature type="region of interest" description="Disordered" evidence="1">
    <location>
        <begin position="234"/>
        <end position="263"/>
    </location>
</feature>
<accession>A0A2A4FTR9</accession>
<organism evidence="4 5">
    <name type="scientific">Rhizorhabdus dicambivorans</name>
    <dbReference type="NCBI Taxonomy" id="1850238"/>
    <lineage>
        <taxon>Bacteria</taxon>
        <taxon>Pseudomonadati</taxon>
        <taxon>Pseudomonadota</taxon>
        <taxon>Alphaproteobacteria</taxon>
        <taxon>Sphingomonadales</taxon>
        <taxon>Sphingomonadaceae</taxon>
        <taxon>Rhizorhabdus</taxon>
    </lineage>
</organism>
<sequence>MIAIGSDERRCDDAVRVGQATYEMLGRHMVDIDHRGELVGPADRCFAQEAEPPILGAHMSQEALQPPTIVIADGTDQETLARVGNKAGAPVLKRKAFARAVEVEPGHAGGPMTMIMVRCHHRPYAAIGIPTHPRSRLGQLRIVARPLAWEAGPSSCKLDCSVFTLTVRPTHFLAACALSASLIATSAHSAVIGAPAAPLSASPSRILIGTACWIEPGSDVLVPVRTARPKHRTRAARAHHATSKSAHARHGASVRRAGVRARPHRPAAPAVSLPLVRCDPFEPQLATIEPFAETMARMMEPAVADEIQIQKLIQKRKRRPRRRPPPPVAALVSAAPEPASWLMMIAGFGAIGWAVRRRPRQMARGVGPASAS</sequence>
<dbReference type="NCBIfam" id="TIGR02595">
    <property type="entry name" value="PEP_CTERM"/>
    <property type="match status" value="1"/>
</dbReference>
<evidence type="ECO:0000313" key="5">
    <source>
        <dbReference type="Proteomes" id="UP000218934"/>
    </source>
</evidence>
<proteinExistence type="predicted"/>
<name>A0A2A4FTR9_9SPHN</name>
<feature type="domain" description="Ice-binding protein C-terminal" evidence="3">
    <location>
        <begin position="334"/>
        <end position="358"/>
    </location>
</feature>
<reference evidence="4 5" key="1">
    <citation type="submission" date="2017-09" db="EMBL/GenBank/DDBJ databases">
        <title>The Catabolism of 3,6-Dichlorosalicylic acid is Initiated by the Cytochrome P450 Monooxygenase DsmABC in Rhizorhabdus dicambivorans Ndbn-20.</title>
        <authorList>
            <person name="Na L."/>
        </authorList>
    </citation>
    <scope>NUCLEOTIDE SEQUENCE [LARGE SCALE GENOMIC DNA]</scope>
    <source>
        <strain evidence="4 5">Ndbn-20m</strain>
    </source>
</reference>
<evidence type="ECO:0000313" key="4">
    <source>
        <dbReference type="EMBL" id="PCE41577.1"/>
    </source>
</evidence>
<comment type="caution">
    <text evidence="4">The sequence shown here is derived from an EMBL/GenBank/DDBJ whole genome shotgun (WGS) entry which is preliminary data.</text>
</comment>
<keyword evidence="2" id="KW-0812">Transmembrane</keyword>
<evidence type="ECO:0000256" key="1">
    <source>
        <dbReference type="SAM" id="MobiDB-lite"/>
    </source>
</evidence>
<dbReference type="Proteomes" id="UP000218934">
    <property type="component" value="Unassembled WGS sequence"/>
</dbReference>
<keyword evidence="2" id="KW-0472">Membrane</keyword>